<dbReference type="PANTHER" id="PTHR34391">
    <property type="entry name" value="UPF0658 GOLGI APPARATUS MEMBRANE PROTEIN C1952.10C-RELATED"/>
    <property type="match status" value="1"/>
</dbReference>
<keyword evidence="2" id="KW-0472">Membrane</keyword>
<keyword evidence="2" id="KW-1133">Transmembrane helix</keyword>
<dbReference type="InterPro" id="IPR040410">
    <property type="entry name" value="UPF0658_Golgi"/>
</dbReference>
<feature type="compositionally biased region" description="Polar residues" evidence="1">
    <location>
        <begin position="458"/>
        <end position="467"/>
    </location>
</feature>
<feature type="region of interest" description="Disordered" evidence="1">
    <location>
        <begin position="402"/>
        <end position="467"/>
    </location>
</feature>
<feature type="transmembrane region" description="Helical" evidence="2">
    <location>
        <begin position="307"/>
        <end position="326"/>
    </location>
</feature>
<keyword evidence="4" id="KW-1185">Reference proteome</keyword>
<dbReference type="EMBL" id="JAEPRA010000006">
    <property type="protein sequence ID" value="KAG2184283.1"/>
    <property type="molecule type" value="Genomic_DNA"/>
</dbReference>
<feature type="transmembrane region" description="Helical" evidence="2">
    <location>
        <begin position="188"/>
        <end position="209"/>
    </location>
</feature>
<feature type="transmembrane region" description="Helical" evidence="2">
    <location>
        <begin position="332"/>
        <end position="356"/>
    </location>
</feature>
<accession>A0A8H7ULL9</accession>
<protein>
    <submittedName>
        <fullName evidence="3">Uncharacterized protein</fullName>
    </submittedName>
</protein>
<evidence type="ECO:0000256" key="2">
    <source>
        <dbReference type="SAM" id="Phobius"/>
    </source>
</evidence>
<feature type="transmembrane region" description="Helical" evidence="2">
    <location>
        <begin position="54"/>
        <end position="74"/>
    </location>
</feature>
<keyword evidence="2" id="KW-0812">Transmembrane</keyword>
<evidence type="ECO:0000313" key="4">
    <source>
        <dbReference type="Proteomes" id="UP000612746"/>
    </source>
</evidence>
<feature type="transmembrane region" description="Helical" evidence="2">
    <location>
        <begin position="275"/>
        <end position="295"/>
    </location>
</feature>
<organism evidence="3 4">
    <name type="scientific">Umbelopsis vinacea</name>
    <dbReference type="NCBI Taxonomy" id="44442"/>
    <lineage>
        <taxon>Eukaryota</taxon>
        <taxon>Fungi</taxon>
        <taxon>Fungi incertae sedis</taxon>
        <taxon>Mucoromycota</taxon>
        <taxon>Mucoromycotina</taxon>
        <taxon>Umbelopsidomycetes</taxon>
        <taxon>Umbelopsidales</taxon>
        <taxon>Umbelopsidaceae</taxon>
        <taxon>Umbelopsis</taxon>
    </lineage>
</organism>
<feature type="compositionally biased region" description="Polar residues" evidence="1">
    <location>
        <begin position="1"/>
        <end position="12"/>
    </location>
</feature>
<name>A0A8H7ULL9_9FUNG</name>
<gene>
    <name evidence="3" type="ORF">INT44_009298</name>
</gene>
<dbReference type="GO" id="GO:0005794">
    <property type="term" value="C:Golgi apparatus"/>
    <property type="evidence" value="ECO:0007669"/>
    <property type="project" value="TreeGrafter"/>
</dbReference>
<feature type="transmembrane region" description="Helical" evidence="2">
    <location>
        <begin position="115"/>
        <end position="133"/>
    </location>
</feature>
<dbReference type="Proteomes" id="UP000612746">
    <property type="component" value="Unassembled WGS sequence"/>
</dbReference>
<evidence type="ECO:0000256" key="1">
    <source>
        <dbReference type="SAM" id="MobiDB-lite"/>
    </source>
</evidence>
<dbReference type="OrthoDB" id="2448307at2759"/>
<feature type="transmembrane region" description="Helical" evidence="2">
    <location>
        <begin position="239"/>
        <end position="263"/>
    </location>
</feature>
<proteinExistence type="predicted"/>
<comment type="caution">
    <text evidence="3">The sequence shown here is derived from an EMBL/GenBank/DDBJ whole genome shotgun (WGS) entry which is preliminary data.</text>
</comment>
<feature type="region of interest" description="Disordered" evidence="1">
    <location>
        <begin position="1"/>
        <end position="25"/>
    </location>
</feature>
<dbReference type="PANTHER" id="PTHR34391:SF2">
    <property type="entry name" value="TRP C-TERMINAL DOMAIN-CONTAINING PROTEIN"/>
    <property type="match status" value="1"/>
</dbReference>
<reference evidence="3" key="1">
    <citation type="submission" date="2020-12" db="EMBL/GenBank/DDBJ databases">
        <title>Metabolic potential, ecology and presence of endohyphal bacteria is reflected in genomic diversity of Mucoromycotina.</title>
        <authorList>
            <person name="Muszewska A."/>
            <person name="Okrasinska A."/>
            <person name="Steczkiewicz K."/>
            <person name="Drgas O."/>
            <person name="Orlowska M."/>
            <person name="Perlinska-Lenart U."/>
            <person name="Aleksandrzak-Piekarczyk T."/>
            <person name="Szatraj K."/>
            <person name="Zielenkiewicz U."/>
            <person name="Pilsyk S."/>
            <person name="Malc E."/>
            <person name="Mieczkowski P."/>
            <person name="Kruszewska J.S."/>
            <person name="Biernat P."/>
            <person name="Pawlowska J."/>
        </authorList>
    </citation>
    <scope>NUCLEOTIDE SEQUENCE</scope>
    <source>
        <strain evidence="3">WA0000051536</strain>
    </source>
</reference>
<dbReference type="AlphaFoldDB" id="A0A8H7ULL9"/>
<feature type="transmembrane region" description="Helical" evidence="2">
    <location>
        <begin position="140"/>
        <end position="159"/>
    </location>
</feature>
<sequence length="467" mass="53728">MDEPVSNAQNENFEPKAPVKNLTPNSRRSNMPHFFERIAQLAWARVMESRETRIYVALSFITAIVCIVLEGMVYQAHSNESASVYNSMQQAQDGTAQSNYSYIDLSLIRVRNENIFFIIYQIFQTYYGIDSVVRQNLIQLLAHTGSIFFCAIFALVQLGETLKFKAEIWSSDNTYSISTDNGGFYEAIRYEIGLAATMAILTLVFAYLCRKLALQFGWNIYKRIGADLSMQKRYRIYQFFILNLKLDAFFQFVFSVFWLIVMVQSGYQNGTAASVVWFAIHIILTLLLLPTFFFARYGARTERPIIMWLYLALQVLILVDFCIILQQSTSTWVFWVLIVCVSIILSVTTIVLTILLTRNFGQGLKPHIQRLFDENYRDFFDSSRNPNLKEQNTQSSWVIDDVESTPASSPPPTRSSTRNGWKWATRRPKHHLSNDVMLEKTKINRSETPTQMDEEQAVSGNPSSVLQ</sequence>
<evidence type="ECO:0000313" key="3">
    <source>
        <dbReference type="EMBL" id="KAG2184283.1"/>
    </source>
</evidence>